<dbReference type="EMBL" id="LXFE01000186">
    <property type="protein sequence ID" value="OLL26421.1"/>
    <property type="molecule type" value="Genomic_DNA"/>
</dbReference>
<evidence type="ECO:0000256" key="1">
    <source>
        <dbReference type="SAM" id="Phobius"/>
    </source>
</evidence>
<keyword evidence="1" id="KW-0812">Transmembrane</keyword>
<evidence type="ECO:0000313" key="2">
    <source>
        <dbReference type="EMBL" id="OLL26421.1"/>
    </source>
</evidence>
<feature type="transmembrane region" description="Helical" evidence="1">
    <location>
        <begin position="82"/>
        <end position="105"/>
    </location>
</feature>
<keyword evidence="1" id="KW-0472">Membrane</keyword>
<feature type="transmembrane region" description="Helical" evidence="1">
    <location>
        <begin position="144"/>
        <end position="175"/>
    </location>
</feature>
<dbReference type="Proteomes" id="UP000186594">
    <property type="component" value="Unassembled WGS sequence"/>
</dbReference>
<proteinExistence type="predicted"/>
<dbReference type="AlphaFoldDB" id="A0A1U7LV76"/>
<comment type="caution">
    <text evidence="2">The sequence shown here is derived from an EMBL/GenBank/DDBJ whole genome shotgun (WGS) entry which is preliminary data.</text>
</comment>
<keyword evidence="1" id="KW-1133">Transmembrane helix</keyword>
<reference evidence="2 3" key="1">
    <citation type="submission" date="2016-04" db="EMBL/GenBank/DDBJ databases">
        <title>Evolutionary innovation and constraint leading to complex multicellularity in the Ascomycota.</title>
        <authorList>
            <person name="Cisse O."/>
            <person name="Nguyen A."/>
            <person name="Hewitt D.A."/>
            <person name="Jedd G."/>
            <person name="Stajich J.E."/>
        </authorList>
    </citation>
    <scope>NUCLEOTIDE SEQUENCE [LARGE SCALE GENOMIC DNA]</scope>
    <source>
        <strain evidence="2 3">DAH-3</strain>
    </source>
</reference>
<sequence length="186" mass="21505">MTFVTKRLQRSASYFTGTRYIILTVLAVTVLVYFRWAVPKALGYTNNPANYKLLDSKFGFYPSTVYDLFQALGPNGRRAYQIINYVDYIMVPMVLAHWFVATMPGTTDATDSWNDKVFWASNFLMCDVIENTCIWWLLRSYPTVFRVIAVIASLAGILKWVSVGFCVVTITWRIAMKPLTRKKRRH</sequence>
<name>A0A1U7LV76_NEOID</name>
<protein>
    <submittedName>
        <fullName evidence="2">Uncharacterized protein</fullName>
    </submittedName>
</protein>
<feature type="transmembrane region" description="Helical" evidence="1">
    <location>
        <begin position="20"/>
        <end position="38"/>
    </location>
</feature>
<keyword evidence="3" id="KW-1185">Reference proteome</keyword>
<accession>A0A1U7LV76</accession>
<evidence type="ECO:0000313" key="3">
    <source>
        <dbReference type="Proteomes" id="UP000186594"/>
    </source>
</evidence>
<gene>
    <name evidence="2" type="ORF">NEOLI_002447</name>
</gene>
<organism evidence="2 3">
    <name type="scientific">Neolecta irregularis (strain DAH-3)</name>
    <dbReference type="NCBI Taxonomy" id="1198029"/>
    <lineage>
        <taxon>Eukaryota</taxon>
        <taxon>Fungi</taxon>
        <taxon>Dikarya</taxon>
        <taxon>Ascomycota</taxon>
        <taxon>Taphrinomycotina</taxon>
        <taxon>Neolectales</taxon>
        <taxon>Neolectaceae</taxon>
        <taxon>Neolecta</taxon>
    </lineage>
</organism>